<dbReference type="PROSITE" id="PS01008">
    <property type="entry name" value="DNAA"/>
    <property type="match status" value="1"/>
</dbReference>
<comment type="domain">
    <text evidence="8">Domain I is involved in oligomerization and binding regulators, domain II is flexibile and of varying length in different bacteria, domain III forms the AAA+ region, while domain IV binds dsDNA.</text>
</comment>
<accession>A0A8J6YTJ1</accession>
<feature type="region of interest" description="Domain III, AAA+ region" evidence="8">
    <location>
        <begin position="138"/>
        <end position="354"/>
    </location>
</feature>
<keyword evidence="16" id="KW-1185">Reference proteome</keyword>
<sequence>MSELKRADASDHWMRVRGKLRKEYGPNEFNRWVGQMTLQGMDDTTVSIAVPTVFVRDWVQNHYGSRIRTLFQQENPGVKSVEFIVLQPGTKTRTKAAGRAPSPLAASPLYATPGSDTAEPPRPAAPEGGSDDLTHSTPLDPRFTFENFVVGPSNELAYHACVRVAEGGPVPFNPLFLYGESGLGKTHLLHAIARRIRERQPFRKVLTLSAEQFIYRFVKAIRDKETLGFKEIYRSVDVLIVDDIQFIAGKESTQVEFFHTFNALVEQGSQIVLSADRMPTDIENLGDRLRSRLASGLVVDVHKCPYELRLAILESRARELGAEVPRNVLEYMAEVVPPNGRELTGALIQVVTQFEMLKRPLTLDLAQEVLRKHIRVPEKSISVAEIQKKVADHYQIRVQEMQSARRAQAVARPRQVAMYLAKNLTRLSLPAIGQAFGGRDHTTVLYALRKVQALMNEDREFADDVDFLRRVLET</sequence>
<dbReference type="InterPro" id="IPR003593">
    <property type="entry name" value="AAA+_ATPase"/>
</dbReference>
<dbReference type="InterPro" id="IPR018312">
    <property type="entry name" value="Chromosome_initiator_DnaA_CS"/>
</dbReference>
<evidence type="ECO:0000256" key="8">
    <source>
        <dbReference type="HAMAP-Rule" id="MF_00377"/>
    </source>
</evidence>
<dbReference type="InterPro" id="IPR010921">
    <property type="entry name" value="Trp_repressor/repl_initiator"/>
</dbReference>
<dbReference type="InterPro" id="IPR038454">
    <property type="entry name" value="DnaA_N_sf"/>
</dbReference>
<organism evidence="15 16">
    <name type="scientific">Phaeovibrio sulfidiphilus</name>
    <dbReference type="NCBI Taxonomy" id="1220600"/>
    <lineage>
        <taxon>Bacteria</taxon>
        <taxon>Pseudomonadati</taxon>
        <taxon>Pseudomonadota</taxon>
        <taxon>Alphaproteobacteria</taxon>
        <taxon>Rhodospirillales</taxon>
        <taxon>Rhodospirillaceae</taxon>
        <taxon>Phaeovibrio</taxon>
    </lineage>
</organism>
<name>A0A8J6YTJ1_9PROT</name>
<dbReference type="FunFam" id="3.40.50.300:FF:000668">
    <property type="entry name" value="Chromosomal replication initiator protein DnaA"/>
    <property type="match status" value="1"/>
</dbReference>
<feature type="binding site" evidence="8">
    <location>
        <position position="182"/>
    </location>
    <ligand>
        <name>ATP</name>
        <dbReference type="ChEBI" id="CHEBI:30616"/>
    </ligand>
</feature>
<dbReference type="CDD" id="cd06571">
    <property type="entry name" value="Bac_DnaA_C"/>
    <property type="match status" value="1"/>
</dbReference>
<feature type="binding site" evidence="8">
    <location>
        <position position="184"/>
    </location>
    <ligand>
        <name>ATP</name>
        <dbReference type="ChEBI" id="CHEBI:30616"/>
    </ligand>
</feature>
<feature type="region of interest" description="Domain I, interacts with DnaA modulators" evidence="8">
    <location>
        <begin position="1"/>
        <end position="97"/>
    </location>
</feature>
<evidence type="ECO:0000256" key="4">
    <source>
        <dbReference type="ARBA" id="ARBA00022741"/>
    </source>
</evidence>
<keyword evidence="6 8" id="KW-0446">Lipid-binding</keyword>
<comment type="caution">
    <text evidence="8">Lacks conserved residue(s) required for the propagation of feature annotation.</text>
</comment>
<feature type="domain" description="Chromosomal replication initiator DnaA C-terminal" evidence="14">
    <location>
        <begin position="382"/>
        <end position="451"/>
    </location>
</feature>
<dbReference type="InterPro" id="IPR027417">
    <property type="entry name" value="P-loop_NTPase"/>
</dbReference>
<dbReference type="GO" id="GO:0003688">
    <property type="term" value="F:DNA replication origin binding"/>
    <property type="evidence" value="ECO:0007669"/>
    <property type="project" value="UniProtKB-UniRule"/>
</dbReference>
<dbReference type="InterPro" id="IPR024633">
    <property type="entry name" value="DnaA_N_dom"/>
</dbReference>
<gene>
    <name evidence="8 15" type="primary">dnaA</name>
    <name evidence="15" type="ORF">IHV25_00545</name>
</gene>
<evidence type="ECO:0000313" key="16">
    <source>
        <dbReference type="Proteomes" id="UP000631034"/>
    </source>
</evidence>
<evidence type="ECO:0000256" key="3">
    <source>
        <dbReference type="ARBA" id="ARBA00022705"/>
    </source>
</evidence>
<dbReference type="InterPro" id="IPR001957">
    <property type="entry name" value="Chromosome_initiator_DnaA"/>
</dbReference>
<dbReference type="SMART" id="SM00760">
    <property type="entry name" value="Bac_DnaA_C"/>
    <property type="match status" value="1"/>
</dbReference>
<protein>
    <recommendedName>
        <fullName evidence="8 9">Chromosomal replication initiator protein DnaA</fullName>
    </recommendedName>
</protein>
<feature type="region of interest" description="Disordered" evidence="12">
    <location>
        <begin position="91"/>
        <end position="136"/>
    </location>
</feature>
<dbReference type="Pfam" id="PF08299">
    <property type="entry name" value="Bac_DnaA_C"/>
    <property type="match status" value="1"/>
</dbReference>
<dbReference type="Pfam" id="PF00308">
    <property type="entry name" value="Bac_DnaA"/>
    <property type="match status" value="1"/>
</dbReference>
<dbReference type="HAMAP" id="MF_00377">
    <property type="entry name" value="DnaA_bact"/>
    <property type="match status" value="1"/>
</dbReference>
<dbReference type="Gene3D" id="3.30.300.180">
    <property type="match status" value="1"/>
</dbReference>
<evidence type="ECO:0000256" key="11">
    <source>
        <dbReference type="RuleBase" id="RU004227"/>
    </source>
</evidence>
<evidence type="ECO:0000259" key="13">
    <source>
        <dbReference type="SMART" id="SM00382"/>
    </source>
</evidence>
<keyword evidence="2 8" id="KW-0963">Cytoplasm</keyword>
<evidence type="ECO:0000256" key="6">
    <source>
        <dbReference type="ARBA" id="ARBA00023121"/>
    </source>
</evidence>
<dbReference type="PANTHER" id="PTHR30050:SF2">
    <property type="entry name" value="CHROMOSOMAL REPLICATION INITIATOR PROTEIN DNAA"/>
    <property type="match status" value="1"/>
</dbReference>
<dbReference type="SUPFAM" id="SSF52540">
    <property type="entry name" value="P-loop containing nucleoside triphosphate hydrolases"/>
    <property type="match status" value="1"/>
</dbReference>
<dbReference type="InterPro" id="IPR020591">
    <property type="entry name" value="Chromosome_initiator_DnaA-like"/>
</dbReference>
<dbReference type="GO" id="GO:0005886">
    <property type="term" value="C:plasma membrane"/>
    <property type="evidence" value="ECO:0007669"/>
    <property type="project" value="TreeGrafter"/>
</dbReference>
<feature type="domain" description="AAA+ ATPase" evidence="13">
    <location>
        <begin position="171"/>
        <end position="305"/>
    </location>
</feature>
<dbReference type="GO" id="GO:0006275">
    <property type="term" value="P:regulation of DNA replication"/>
    <property type="evidence" value="ECO:0007669"/>
    <property type="project" value="UniProtKB-UniRule"/>
</dbReference>
<dbReference type="SMART" id="SM00382">
    <property type="entry name" value="AAA"/>
    <property type="match status" value="1"/>
</dbReference>
<keyword evidence="5 8" id="KW-0067">ATP-binding</keyword>
<feature type="compositionally biased region" description="Low complexity" evidence="12">
    <location>
        <begin position="97"/>
        <end position="113"/>
    </location>
</feature>
<dbReference type="SUPFAM" id="SSF48295">
    <property type="entry name" value="TrpR-like"/>
    <property type="match status" value="1"/>
</dbReference>
<comment type="similarity">
    <text evidence="1 8 11">Belongs to the DnaA family.</text>
</comment>
<evidence type="ECO:0000256" key="1">
    <source>
        <dbReference type="ARBA" id="ARBA00006583"/>
    </source>
</evidence>
<feature type="region of interest" description="Domain IV, binds dsDNA" evidence="8">
    <location>
        <begin position="355"/>
        <end position="474"/>
    </location>
</feature>
<dbReference type="InterPro" id="IPR013159">
    <property type="entry name" value="DnaA_C"/>
</dbReference>
<keyword evidence="7 8" id="KW-0238">DNA-binding</keyword>
<comment type="function">
    <text evidence="8 10">Plays an essential role in the initiation and regulation of chromosomal replication. ATP-DnaA binds to the origin of replication (oriC) to initiate formation of the DNA replication initiation complex once per cell cycle. Binds the DnaA box (a 9 base pair repeat at the origin) and separates the double-stranded (ds)DNA. Forms a right-handed helical filament on oriC DNA; dsDNA binds to the exterior of the filament while single-stranded (ss)DNA is stabiized in the filament's interior. The ATP-DnaA-oriC complex binds and stabilizes one strand of the AT-rich DNA unwinding element (DUE), permitting loading of DNA polymerase. After initiation quickly degrades to an ADP-DnaA complex that is not apt for DNA replication. Binds acidic phospholipids.</text>
</comment>
<dbReference type="CDD" id="cd00009">
    <property type="entry name" value="AAA"/>
    <property type="match status" value="1"/>
</dbReference>
<evidence type="ECO:0000313" key="15">
    <source>
        <dbReference type="EMBL" id="MBE1236149.1"/>
    </source>
</evidence>
<dbReference type="PANTHER" id="PTHR30050">
    <property type="entry name" value="CHROMOSOMAL REPLICATION INITIATOR PROTEIN DNAA"/>
    <property type="match status" value="1"/>
</dbReference>
<comment type="subcellular location">
    <subcellularLocation>
        <location evidence="8">Cytoplasm</location>
    </subcellularLocation>
</comment>
<evidence type="ECO:0000256" key="9">
    <source>
        <dbReference type="NCBIfam" id="TIGR00362"/>
    </source>
</evidence>
<comment type="caution">
    <text evidence="15">The sequence shown here is derived from an EMBL/GenBank/DDBJ whole genome shotgun (WGS) entry which is preliminary data.</text>
</comment>
<dbReference type="GO" id="GO:0008289">
    <property type="term" value="F:lipid binding"/>
    <property type="evidence" value="ECO:0007669"/>
    <property type="project" value="UniProtKB-KW"/>
</dbReference>
<dbReference type="EMBL" id="JACZHT010000001">
    <property type="protein sequence ID" value="MBE1236149.1"/>
    <property type="molecule type" value="Genomic_DNA"/>
</dbReference>
<dbReference type="Proteomes" id="UP000631034">
    <property type="component" value="Unassembled WGS sequence"/>
</dbReference>
<dbReference type="Gene3D" id="3.40.50.300">
    <property type="entry name" value="P-loop containing nucleotide triphosphate hydrolases"/>
    <property type="match status" value="1"/>
</dbReference>
<dbReference type="Gene3D" id="1.10.8.60">
    <property type="match status" value="1"/>
</dbReference>
<dbReference type="InterPro" id="IPR013317">
    <property type="entry name" value="DnaA_dom"/>
</dbReference>
<keyword evidence="4 8" id="KW-0547">Nucleotide-binding</keyword>
<dbReference type="GO" id="GO:0005524">
    <property type="term" value="F:ATP binding"/>
    <property type="evidence" value="ECO:0007669"/>
    <property type="project" value="UniProtKB-UniRule"/>
</dbReference>
<evidence type="ECO:0000256" key="12">
    <source>
        <dbReference type="SAM" id="MobiDB-lite"/>
    </source>
</evidence>
<evidence type="ECO:0000256" key="2">
    <source>
        <dbReference type="ARBA" id="ARBA00022490"/>
    </source>
</evidence>
<reference evidence="15" key="1">
    <citation type="submission" date="2020-10" db="EMBL/GenBank/DDBJ databases">
        <title>Genome sequence of the unusual species of purple photosynthetic bacteria, Phaeovibrio sulfidiphilus DSM 23193, type strain.</title>
        <authorList>
            <person name="Kyndt J.A."/>
            <person name="Meyer T.E."/>
        </authorList>
    </citation>
    <scope>NUCLEOTIDE SEQUENCE</scope>
    <source>
        <strain evidence="15">DSM 23193</strain>
    </source>
</reference>
<dbReference type="GO" id="GO:0006270">
    <property type="term" value="P:DNA replication initiation"/>
    <property type="evidence" value="ECO:0007669"/>
    <property type="project" value="UniProtKB-UniRule"/>
</dbReference>
<feature type="binding site" evidence="8">
    <location>
        <position position="185"/>
    </location>
    <ligand>
        <name>ATP</name>
        <dbReference type="ChEBI" id="CHEBI:30616"/>
    </ligand>
</feature>
<evidence type="ECO:0000259" key="14">
    <source>
        <dbReference type="SMART" id="SM00760"/>
    </source>
</evidence>
<evidence type="ECO:0000256" key="7">
    <source>
        <dbReference type="ARBA" id="ARBA00023125"/>
    </source>
</evidence>
<dbReference type="Pfam" id="PF11638">
    <property type="entry name" value="DnaA_N"/>
    <property type="match status" value="1"/>
</dbReference>
<proteinExistence type="inferred from homology"/>
<dbReference type="RefSeq" id="WP_192533029.1">
    <property type="nucleotide sequence ID" value="NZ_JACZHT010000001.1"/>
</dbReference>
<dbReference type="GO" id="GO:0005737">
    <property type="term" value="C:cytoplasm"/>
    <property type="evidence" value="ECO:0007669"/>
    <property type="project" value="UniProtKB-SubCell"/>
</dbReference>
<dbReference type="AlphaFoldDB" id="A0A8J6YTJ1"/>
<keyword evidence="3 8" id="KW-0235">DNA replication</keyword>
<dbReference type="Gene3D" id="1.10.1750.10">
    <property type="match status" value="1"/>
</dbReference>
<comment type="subunit">
    <text evidence="8">Oligomerizes as a right-handed, spiral filament on DNA at oriC.</text>
</comment>
<evidence type="ECO:0000256" key="5">
    <source>
        <dbReference type="ARBA" id="ARBA00022840"/>
    </source>
</evidence>
<evidence type="ECO:0000256" key="10">
    <source>
        <dbReference type="RuleBase" id="RU000577"/>
    </source>
</evidence>
<dbReference type="NCBIfam" id="TIGR00362">
    <property type="entry name" value="DnaA"/>
    <property type="match status" value="1"/>
</dbReference>
<feature type="binding site" evidence="8">
    <location>
        <position position="186"/>
    </location>
    <ligand>
        <name>ATP</name>
        <dbReference type="ChEBI" id="CHEBI:30616"/>
    </ligand>
</feature>
<dbReference type="PRINTS" id="PR00051">
    <property type="entry name" value="DNAA"/>
</dbReference>